<comment type="caution">
    <text evidence="1">The sequence shown here is derived from an EMBL/GenBank/DDBJ whole genome shotgun (WGS) entry which is preliminary data.</text>
</comment>
<proteinExistence type="predicted"/>
<dbReference type="SUPFAM" id="SSF56784">
    <property type="entry name" value="HAD-like"/>
    <property type="match status" value="1"/>
</dbReference>
<dbReference type="InterPro" id="IPR036412">
    <property type="entry name" value="HAD-like_sf"/>
</dbReference>
<dbReference type="EMBL" id="JADFUA010000011">
    <property type="protein sequence ID" value="MBE9610586.1"/>
    <property type="molecule type" value="Genomic_DNA"/>
</dbReference>
<protein>
    <submittedName>
        <fullName evidence="1">Pyrimidine 5'-nucleotidase</fullName>
    </submittedName>
</protein>
<dbReference type="NCBIfam" id="TIGR01509">
    <property type="entry name" value="HAD-SF-IA-v3"/>
    <property type="match status" value="1"/>
</dbReference>
<dbReference type="PANTHER" id="PTHR12725:SF117">
    <property type="entry name" value="HALOACID DEHALOGENASE-LIKE HYDROLASE"/>
    <property type="match status" value="1"/>
</dbReference>
<dbReference type="Gene3D" id="3.40.50.1000">
    <property type="entry name" value="HAD superfamily/HAD-like"/>
    <property type="match status" value="1"/>
</dbReference>
<dbReference type="InterPro" id="IPR006439">
    <property type="entry name" value="HAD-SF_hydro_IA"/>
</dbReference>
<dbReference type="SFLD" id="SFLDS00003">
    <property type="entry name" value="Haloacid_Dehalogenase"/>
    <property type="match status" value="1"/>
</dbReference>
<dbReference type="InterPro" id="IPR010237">
    <property type="entry name" value="Pyr-5-nucltdase"/>
</dbReference>
<dbReference type="PANTHER" id="PTHR12725">
    <property type="entry name" value="HALOACID DEHALOGENASE-LIKE HYDROLASE"/>
    <property type="match status" value="1"/>
</dbReference>
<dbReference type="Pfam" id="PF00702">
    <property type="entry name" value="Hydrolase"/>
    <property type="match status" value="1"/>
</dbReference>
<organism evidence="1 2">
    <name type="scientific">Chitinilyticum piscinae</name>
    <dbReference type="NCBI Taxonomy" id="2866724"/>
    <lineage>
        <taxon>Bacteria</taxon>
        <taxon>Pseudomonadati</taxon>
        <taxon>Pseudomonadota</taxon>
        <taxon>Betaproteobacteria</taxon>
        <taxon>Neisseriales</taxon>
        <taxon>Chitinibacteraceae</taxon>
        <taxon>Chitinilyticum</taxon>
    </lineage>
</organism>
<dbReference type="SFLD" id="SFLDG01132">
    <property type="entry name" value="C1.5.3:_5'-Nucleotidase_Like"/>
    <property type="match status" value="1"/>
</dbReference>
<evidence type="ECO:0000313" key="1">
    <source>
        <dbReference type="EMBL" id="MBE9610586.1"/>
    </source>
</evidence>
<name>A0A8J7K2K5_9NEIS</name>
<dbReference type="SFLD" id="SFLDG01129">
    <property type="entry name" value="C1.5:_HAD__Beta-PGM__Phosphata"/>
    <property type="match status" value="1"/>
</dbReference>
<dbReference type="InterPro" id="IPR023214">
    <property type="entry name" value="HAD_sf"/>
</dbReference>
<evidence type="ECO:0000313" key="2">
    <source>
        <dbReference type="Proteomes" id="UP000604481"/>
    </source>
</evidence>
<dbReference type="Gene3D" id="1.10.150.450">
    <property type="match status" value="1"/>
</dbReference>
<gene>
    <name evidence="1" type="ORF">INR99_14695</name>
</gene>
<accession>A0A8J7K2K5</accession>
<dbReference type="AlphaFoldDB" id="A0A8J7K2K5"/>
<dbReference type="RefSeq" id="WP_194117136.1">
    <property type="nucleotide sequence ID" value="NZ_JADFUA010000011.1"/>
</dbReference>
<keyword evidence="2" id="KW-1185">Reference proteome</keyword>
<dbReference type="Proteomes" id="UP000604481">
    <property type="component" value="Unassembled WGS sequence"/>
</dbReference>
<sequence length="211" mass="24357">MPNPVWLFDLDNTLHHASRHAFPVIDAAMTSFLMRELQLDHASANHLRVHYWQRYGATLLGLRRHHPHIDPRHFLAVCHPLDELLREVHPMPGLHRTLARLPGRKILFTNGPLSYARAMLDALRISHEFDGIAAIDTLGLIPKPFPQAYRRVLRHFGLRAAQCTLVEDSTDNLLTAKRLGMRTVWLSRLRRNHPAADLHLRQLAELPLRLR</sequence>
<reference evidence="1 2" key="1">
    <citation type="submission" date="2020-10" db="EMBL/GenBank/DDBJ databases">
        <title>The genome sequence of Chitinilyticum litopenaei 4Y14.</title>
        <authorList>
            <person name="Liu Y."/>
        </authorList>
    </citation>
    <scope>NUCLEOTIDE SEQUENCE [LARGE SCALE GENOMIC DNA]</scope>
    <source>
        <strain evidence="1 2">4Y14</strain>
    </source>
</reference>
<dbReference type="NCBIfam" id="TIGR01993">
    <property type="entry name" value="Pyr-5-nucltdase"/>
    <property type="match status" value="1"/>
</dbReference>